<dbReference type="AlphaFoldDB" id="A0AAW6AV80"/>
<dbReference type="GeneID" id="57968889"/>
<evidence type="ECO:0000313" key="2">
    <source>
        <dbReference type="EMBL" id="MDB2001379.1"/>
    </source>
</evidence>
<organism evidence="1 3">
    <name type="scientific">Clostridium symbiosum</name>
    <name type="common">Bacteroides symbiosus</name>
    <dbReference type="NCBI Taxonomy" id="1512"/>
    <lineage>
        <taxon>Bacteria</taxon>
        <taxon>Bacillati</taxon>
        <taxon>Bacillota</taxon>
        <taxon>Clostridia</taxon>
        <taxon>Lachnospirales</taxon>
        <taxon>Lachnospiraceae</taxon>
        <taxon>Otoolea</taxon>
    </lineage>
</organism>
<protein>
    <submittedName>
        <fullName evidence="1">Uncharacterized protein</fullName>
    </submittedName>
</protein>
<dbReference type="Proteomes" id="UP001300871">
    <property type="component" value="Unassembled WGS sequence"/>
</dbReference>
<gene>
    <name evidence="1" type="ORF">K5I21_20055</name>
    <name evidence="2" type="ORF">PM006_14315</name>
</gene>
<accession>A0AAW6AV80</accession>
<name>A0AAW6AV80_CLOSY</name>
<sequence>MDEREKRRIEKERREKEQQRIFVEGLKKYRERGIPILIDGKECTPEEYAKLFELKEDGSFYMGDYIGADTGLLMEIHFDRVYYK</sequence>
<evidence type="ECO:0000313" key="1">
    <source>
        <dbReference type="EMBL" id="MCK0088124.1"/>
    </source>
</evidence>
<dbReference type="EMBL" id="JAQLGM010000037">
    <property type="protein sequence ID" value="MDB2001379.1"/>
    <property type="molecule type" value="Genomic_DNA"/>
</dbReference>
<reference evidence="1" key="1">
    <citation type="journal article" date="2022" name="Cell Host Microbe">
        <title>Colonization of the live biotherapeutic product VE303 and modulation of the microbiota and metabolites in healthy volunteers.</title>
        <authorList>
            <person name="Dsouza M."/>
            <person name="Menon R."/>
            <person name="Crossette E."/>
            <person name="Bhattarai S.K."/>
            <person name="Schneider J."/>
            <person name="Kim Y.G."/>
            <person name="Reddy S."/>
            <person name="Caballero S."/>
            <person name="Felix C."/>
            <person name="Cornacchione L."/>
            <person name="Hendrickson J."/>
            <person name="Watson A.R."/>
            <person name="Minot S.S."/>
            <person name="Greenfield N."/>
            <person name="Schopf L."/>
            <person name="Szabady R."/>
            <person name="Patarroyo J."/>
            <person name="Smith W."/>
            <person name="Harrison P."/>
            <person name="Kuijper E.J."/>
            <person name="Kelly C.P."/>
            <person name="Olle B."/>
            <person name="Bobilev D."/>
            <person name="Silber J.L."/>
            <person name="Bucci V."/>
            <person name="Roberts B."/>
            <person name="Faith J."/>
            <person name="Norman J.M."/>
        </authorList>
    </citation>
    <scope>NUCLEOTIDE SEQUENCE</scope>
    <source>
        <strain evidence="1">VE303-04</strain>
    </source>
</reference>
<comment type="caution">
    <text evidence="1">The sequence shown here is derived from an EMBL/GenBank/DDBJ whole genome shotgun (WGS) entry which is preliminary data.</text>
</comment>
<dbReference type="EMBL" id="JAINVB010000001">
    <property type="protein sequence ID" value="MCK0088124.1"/>
    <property type="molecule type" value="Genomic_DNA"/>
</dbReference>
<dbReference type="RefSeq" id="WP_003500989.1">
    <property type="nucleotide sequence ID" value="NZ_CABHNX010000037.1"/>
</dbReference>
<evidence type="ECO:0000313" key="3">
    <source>
        <dbReference type="Proteomes" id="UP001203136"/>
    </source>
</evidence>
<reference evidence="2" key="2">
    <citation type="submission" date="2023-01" db="EMBL/GenBank/DDBJ databases">
        <title>Human gut microbiome strain richness.</title>
        <authorList>
            <person name="Chen-Liaw A."/>
        </authorList>
    </citation>
    <scope>NUCLEOTIDE SEQUENCE</scope>
    <source>
        <strain evidence="2">B1_m1001713B170214d0_201011</strain>
    </source>
</reference>
<dbReference type="Proteomes" id="UP001203136">
    <property type="component" value="Unassembled WGS sequence"/>
</dbReference>
<proteinExistence type="predicted"/>